<gene>
    <name evidence="1" type="ORF">C9J12_28840</name>
</gene>
<dbReference type="EMBL" id="PYMJ01000065">
    <property type="protein sequence ID" value="PSU42605.1"/>
    <property type="molecule type" value="Genomic_DNA"/>
</dbReference>
<keyword evidence="2" id="KW-1185">Reference proteome</keyword>
<evidence type="ECO:0000313" key="1">
    <source>
        <dbReference type="EMBL" id="PSU42605.1"/>
    </source>
</evidence>
<name>A0A2T3J654_9GAMM</name>
<protein>
    <recommendedName>
        <fullName evidence="3">Apea-like HEPN domain-containing protein</fullName>
    </recommendedName>
</protein>
<evidence type="ECO:0000313" key="2">
    <source>
        <dbReference type="Proteomes" id="UP000240987"/>
    </source>
</evidence>
<dbReference type="AlphaFoldDB" id="A0A2T3J654"/>
<accession>A0A2T3J654</accession>
<evidence type="ECO:0008006" key="3">
    <source>
        <dbReference type="Google" id="ProtNLM"/>
    </source>
</evidence>
<comment type="caution">
    <text evidence="1">The sequence shown here is derived from an EMBL/GenBank/DDBJ whole genome shotgun (WGS) entry which is preliminary data.</text>
</comment>
<dbReference type="OrthoDB" id="5918065at2"/>
<dbReference type="RefSeq" id="WP_107246716.1">
    <property type="nucleotide sequence ID" value="NZ_PYMJ01000065.1"/>
</dbReference>
<organism evidence="1 2">
    <name type="scientific">Photobacterium frigidiphilum</name>
    <dbReference type="NCBI Taxonomy" id="264736"/>
    <lineage>
        <taxon>Bacteria</taxon>
        <taxon>Pseudomonadati</taxon>
        <taxon>Pseudomonadota</taxon>
        <taxon>Gammaproteobacteria</taxon>
        <taxon>Vibrionales</taxon>
        <taxon>Vibrionaceae</taxon>
        <taxon>Photobacterium</taxon>
    </lineage>
</organism>
<proteinExistence type="predicted"/>
<sequence>MDHDDVIRGWEELEEILSNYDIKIDAARFVRVSIDSSEVRDKLFWLKPENCDAFFNRLDPNDLNWLEDHPLSADFHIEFTKDFDDDSWCEVQFVERLLEQIFLVLNVAVRGGCNYGSFRIGKAWKSLHCSDIESGWHYSSVNEWPVIERLSVIKTWQWFEKFSKFDFILADTAVTKASAVLLHLAYKDDIESTDILQLSQVIENFYLVNGEPKARGLNRKIPVVLGRLPDSNKKLIQNFYKLRSDIAHGDFPLFRPRYRETDAGFEAVEKHYWEISQEVDKGIALVIATLQFLVRNGAERMVFKEEISVETNG</sequence>
<reference evidence="1 2" key="1">
    <citation type="submission" date="2018-01" db="EMBL/GenBank/DDBJ databases">
        <title>Whole genome sequencing of Histamine producing bacteria.</title>
        <authorList>
            <person name="Butler K."/>
        </authorList>
    </citation>
    <scope>NUCLEOTIDE SEQUENCE [LARGE SCALE GENOMIC DNA]</scope>
    <source>
        <strain evidence="1 2">JCM 12947</strain>
    </source>
</reference>
<dbReference type="Proteomes" id="UP000240987">
    <property type="component" value="Unassembled WGS sequence"/>
</dbReference>